<evidence type="ECO:0000313" key="8">
    <source>
        <dbReference type="Proteomes" id="UP001166291"/>
    </source>
</evidence>
<gene>
    <name evidence="7" type="primary">urtC</name>
    <name evidence="7" type="ORF">KXJ70_08980</name>
</gene>
<keyword evidence="2" id="KW-1003">Cell membrane</keyword>
<comment type="subcellular location">
    <subcellularLocation>
        <location evidence="1">Cell inner membrane</location>
        <topology evidence="1">Multi-pass membrane protein</topology>
    </subcellularLocation>
</comment>
<dbReference type="RefSeq" id="WP_219043169.1">
    <property type="nucleotide sequence ID" value="NZ_JAHWDQ010000002.1"/>
</dbReference>
<comment type="caution">
    <text evidence="7">The sequence shown here is derived from an EMBL/GenBank/DDBJ whole genome shotgun (WGS) entry which is preliminary data.</text>
</comment>
<accession>A0ABS6VRH4</accession>
<organism evidence="7 8">
    <name type="scientific">Zhongshania aquimaris</name>
    <dbReference type="NCBI Taxonomy" id="2857107"/>
    <lineage>
        <taxon>Bacteria</taxon>
        <taxon>Pseudomonadati</taxon>
        <taxon>Pseudomonadota</taxon>
        <taxon>Gammaproteobacteria</taxon>
        <taxon>Cellvibrionales</taxon>
        <taxon>Spongiibacteraceae</taxon>
        <taxon>Zhongshania</taxon>
    </lineage>
</organism>
<evidence type="ECO:0000256" key="4">
    <source>
        <dbReference type="ARBA" id="ARBA00022989"/>
    </source>
</evidence>
<reference evidence="7" key="1">
    <citation type="submission" date="2021-07" db="EMBL/GenBank/DDBJ databases">
        <title>Zhongshania sp. CAU 1632 isolated from seawater.</title>
        <authorList>
            <person name="Kim W."/>
        </authorList>
    </citation>
    <scope>NUCLEOTIDE SEQUENCE</scope>
    <source>
        <strain evidence="7">CAU 1632</strain>
    </source>
</reference>
<feature type="transmembrane region" description="Helical" evidence="6">
    <location>
        <begin position="75"/>
        <end position="97"/>
    </location>
</feature>
<dbReference type="CDD" id="cd06581">
    <property type="entry name" value="TM_PBP1_LivM_like"/>
    <property type="match status" value="1"/>
</dbReference>
<feature type="transmembrane region" description="Helical" evidence="6">
    <location>
        <begin position="138"/>
        <end position="161"/>
    </location>
</feature>
<evidence type="ECO:0000256" key="3">
    <source>
        <dbReference type="ARBA" id="ARBA00022692"/>
    </source>
</evidence>
<proteinExistence type="predicted"/>
<feature type="transmembrane region" description="Helical" evidence="6">
    <location>
        <begin position="168"/>
        <end position="186"/>
    </location>
</feature>
<dbReference type="PANTHER" id="PTHR30482:SF4">
    <property type="entry name" value="SLR1201 PROTEIN"/>
    <property type="match status" value="1"/>
</dbReference>
<evidence type="ECO:0000256" key="6">
    <source>
        <dbReference type="SAM" id="Phobius"/>
    </source>
</evidence>
<feature type="transmembrane region" description="Helical" evidence="6">
    <location>
        <begin position="21"/>
        <end position="43"/>
    </location>
</feature>
<keyword evidence="3 6" id="KW-0812">Transmembrane</keyword>
<dbReference type="InterPro" id="IPR001851">
    <property type="entry name" value="ABC_transp_permease"/>
</dbReference>
<feature type="transmembrane region" description="Helical" evidence="6">
    <location>
        <begin position="217"/>
        <end position="237"/>
    </location>
</feature>
<keyword evidence="8" id="KW-1185">Reference proteome</keyword>
<feature type="transmembrane region" description="Helical" evidence="6">
    <location>
        <begin position="304"/>
        <end position="328"/>
    </location>
</feature>
<dbReference type="PANTHER" id="PTHR30482">
    <property type="entry name" value="HIGH-AFFINITY BRANCHED-CHAIN AMINO ACID TRANSPORT SYSTEM PERMEASE"/>
    <property type="match status" value="1"/>
</dbReference>
<dbReference type="EMBL" id="JAHWDQ010000002">
    <property type="protein sequence ID" value="MBW2940907.1"/>
    <property type="molecule type" value="Genomic_DNA"/>
</dbReference>
<evidence type="ECO:0000256" key="2">
    <source>
        <dbReference type="ARBA" id="ARBA00022475"/>
    </source>
</evidence>
<dbReference type="Proteomes" id="UP001166291">
    <property type="component" value="Unassembled WGS sequence"/>
</dbReference>
<dbReference type="InterPro" id="IPR017778">
    <property type="entry name" value="ABC_transptr_urea_perm_UrtC"/>
</dbReference>
<feature type="transmembrane region" description="Helical" evidence="6">
    <location>
        <begin position="265"/>
        <end position="284"/>
    </location>
</feature>
<evidence type="ECO:0000313" key="7">
    <source>
        <dbReference type="EMBL" id="MBW2940907.1"/>
    </source>
</evidence>
<keyword evidence="4 6" id="KW-1133">Transmembrane helix</keyword>
<dbReference type="InterPro" id="IPR043428">
    <property type="entry name" value="LivM-like"/>
</dbReference>
<name>A0ABS6VRH4_9GAMM</name>
<keyword evidence="5 6" id="KW-0472">Membrane</keyword>
<dbReference type="NCBIfam" id="TIGR03408">
    <property type="entry name" value="urea_trans_UrtC"/>
    <property type="match status" value="1"/>
</dbReference>
<evidence type="ECO:0000256" key="1">
    <source>
        <dbReference type="ARBA" id="ARBA00004429"/>
    </source>
</evidence>
<protein>
    <submittedName>
        <fullName evidence="7">Urea ABC transporter permease subunit UrtC</fullName>
    </submittedName>
</protein>
<feature type="transmembrane region" description="Helical" evidence="6">
    <location>
        <begin position="49"/>
        <end position="68"/>
    </location>
</feature>
<sequence>MINSKIFERSAIGRLLLADKAGRYLIAALLVITVLVPLCNLLMPAGSFLHIPTYVVVLLGKYLCYALLALALDLVWGYCGILSLGHGAFFALGGYAMGMHLMRQIGERGVYGNAELPDFMVFLNWTELPWYWYGFDNFFFTMFMVALVPAALAFVFGWLAFRSRVTGVYLSIITQAMTYALLLAFFRNDMGFGGNNGLTDFKDILGFSLQSDATRCVLFALSALSVAGAYVLCRAIVTSKYGRVLIAIRDAESRTRFMGYRVEHYKLFVFVVSAILAGIAGALYVPQVGIINPGEFGPINSIEIVIWVAIGGRGTLFGAVIGAVAVNYAKTYFTGAFPEVWLFMLGALFVISTLYLPKGIVGVVTQIRERRAESNATSIPEQGAKS</sequence>
<feature type="transmembrane region" description="Helical" evidence="6">
    <location>
        <begin position="340"/>
        <end position="357"/>
    </location>
</feature>
<dbReference type="Pfam" id="PF02653">
    <property type="entry name" value="BPD_transp_2"/>
    <property type="match status" value="1"/>
</dbReference>
<evidence type="ECO:0000256" key="5">
    <source>
        <dbReference type="ARBA" id="ARBA00023136"/>
    </source>
</evidence>